<feature type="domain" description="RING-type" evidence="6">
    <location>
        <begin position="40"/>
        <end position="81"/>
    </location>
</feature>
<proteinExistence type="predicted"/>
<keyword evidence="8" id="KW-1185">Reference proteome</keyword>
<comment type="caution">
    <text evidence="7">The sequence shown here is derived from an EMBL/GenBank/DDBJ whole genome shotgun (WGS) entry which is preliminary data.</text>
</comment>
<keyword evidence="1" id="KW-0479">Metal-binding</keyword>
<evidence type="ECO:0000256" key="3">
    <source>
        <dbReference type="ARBA" id="ARBA00022833"/>
    </source>
</evidence>
<dbReference type="EMBL" id="QEAP01000874">
    <property type="protein sequence ID" value="TPX54818.1"/>
    <property type="molecule type" value="Genomic_DNA"/>
</dbReference>
<accession>A0A507DV42</accession>
<name>A0A507DV42_9FUNG</name>
<evidence type="ECO:0000259" key="6">
    <source>
        <dbReference type="PROSITE" id="PS50089"/>
    </source>
</evidence>
<organism evidence="7 8">
    <name type="scientific">Chytriomyces confervae</name>
    <dbReference type="NCBI Taxonomy" id="246404"/>
    <lineage>
        <taxon>Eukaryota</taxon>
        <taxon>Fungi</taxon>
        <taxon>Fungi incertae sedis</taxon>
        <taxon>Chytridiomycota</taxon>
        <taxon>Chytridiomycota incertae sedis</taxon>
        <taxon>Chytridiomycetes</taxon>
        <taxon>Chytridiales</taxon>
        <taxon>Chytriomycetaceae</taxon>
        <taxon>Chytriomyces</taxon>
    </lineage>
</organism>
<dbReference type="PANTHER" id="PTHR45931">
    <property type="entry name" value="SI:CH211-59O9.10"/>
    <property type="match status" value="1"/>
</dbReference>
<feature type="region of interest" description="Disordered" evidence="5">
    <location>
        <begin position="1"/>
        <end position="34"/>
    </location>
</feature>
<evidence type="ECO:0000256" key="4">
    <source>
        <dbReference type="PROSITE-ProRule" id="PRU00175"/>
    </source>
</evidence>
<dbReference type="AlphaFoldDB" id="A0A507DV42"/>
<dbReference type="STRING" id="246404.A0A507DV42"/>
<dbReference type="SUPFAM" id="SSF57850">
    <property type="entry name" value="RING/U-box"/>
    <property type="match status" value="1"/>
</dbReference>
<protein>
    <recommendedName>
        <fullName evidence="6">RING-type domain-containing protein</fullName>
    </recommendedName>
</protein>
<reference evidence="7 8" key="1">
    <citation type="journal article" date="2019" name="Sci. Rep.">
        <title>Comparative genomics of chytrid fungi reveal insights into the obligate biotrophic and pathogenic lifestyle of Synchytrium endobioticum.</title>
        <authorList>
            <person name="van de Vossenberg B.T.L.H."/>
            <person name="Warris S."/>
            <person name="Nguyen H.D.T."/>
            <person name="van Gent-Pelzer M.P.E."/>
            <person name="Joly D.L."/>
            <person name="van de Geest H.C."/>
            <person name="Bonants P.J.M."/>
            <person name="Smith D.S."/>
            <person name="Levesque C.A."/>
            <person name="van der Lee T.A.J."/>
        </authorList>
    </citation>
    <scope>NUCLEOTIDE SEQUENCE [LARGE SCALE GENOMIC DNA]</scope>
    <source>
        <strain evidence="7 8">CBS 675.73</strain>
    </source>
</reference>
<dbReference type="CDD" id="cd16454">
    <property type="entry name" value="RING-H2_PA-TM-RING"/>
    <property type="match status" value="1"/>
</dbReference>
<dbReference type="InterPro" id="IPR001841">
    <property type="entry name" value="Znf_RING"/>
</dbReference>
<dbReference type="PROSITE" id="PS50089">
    <property type="entry name" value="ZF_RING_2"/>
    <property type="match status" value="1"/>
</dbReference>
<dbReference type="InterPro" id="IPR013083">
    <property type="entry name" value="Znf_RING/FYVE/PHD"/>
</dbReference>
<evidence type="ECO:0000313" key="7">
    <source>
        <dbReference type="EMBL" id="TPX54818.1"/>
    </source>
</evidence>
<dbReference type="PANTHER" id="PTHR45931:SF3">
    <property type="entry name" value="RING ZINC FINGER-CONTAINING PROTEIN"/>
    <property type="match status" value="1"/>
</dbReference>
<dbReference type="GO" id="GO:0008270">
    <property type="term" value="F:zinc ion binding"/>
    <property type="evidence" value="ECO:0007669"/>
    <property type="project" value="UniProtKB-KW"/>
</dbReference>
<dbReference type="GO" id="GO:0061630">
    <property type="term" value="F:ubiquitin protein ligase activity"/>
    <property type="evidence" value="ECO:0007669"/>
    <property type="project" value="TreeGrafter"/>
</dbReference>
<dbReference type="SMART" id="SM00184">
    <property type="entry name" value="RING"/>
    <property type="match status" value="1"/>
</dbReference>
<keyword evidence="2 4" id="KW-0863">Zinc-finger</keyword>
<dbReference type="GO" id="GO:0006511">
    <property type="term" value="P:ubiquitin-dependent protein catabolic process"/>
    <property type="evidence" value="ECO:0007669"/>
    <property type="project" value="TreeGrafter"/>
</dbReference>
<dbReference type="OrthoDB" id="2158208at2759"/>
<evidence type="ECO:0000256" key="2">
    <source>
        <dbReference type="ARBA" id="ARBA00022771"/>
    </source>
</evidence>
<gene>
    <name evidence="7" type="ORF">CcCBS67573_g09534</name>
</gene>
<evidence type="ECO:0000313" key="8">
    <source>
        <dbReference type="Proteomes" id="UP000320333"/>
    </source>
</evidence>
<evidence type="ECO:0000256" key="1">
    <source>
        <dbReference type="ARBA" id="ARBA00022723"/>
    </source>
</evidence>
<evidence type="ECO:0000256" key="5">
    <source>
        <dbReference type="SAM" id="MobiDB-lite"/>
    </source>
</evidence>
<dbReference type="Pfam" id="PF13639">
    <property type="entry name" value="zf-RING_2"/>
    <property type="match status" value="1"/>
</dbReference>
<sequence>MPKTTTPAQQQQQQQHKSKSKENKKLSTRRRHETVRESECAICLEAWLNGEIIKKLNCGHAFHQDCVIPWLEEHVHCPLCRSSLERKGILRR</sequence>
<dbReference type="Proteomes" id="UP000320333">
    <property type="component" value="Unassembled WGS sequence"/>
</dbReference>
<dbReference type="GO" id="GO:0005634">
    <property type="term" value="C:nucleus"/>
    <property type="evidence" value="ECO:0007669"/>
    <property type="project" value="TreeGrafter"/>
</dbReference>
<keyword evidence="3" id="KW-0862">Zinc</keyword>
<dbReference type="InterPro" id="IPR051834">
    <property type="entry name" value="RING_finger_E3_ligase"/>
</dbReference>
<dbReference type="Gene3D" id="3.30.40.10">
    <property type="entry name" value="Zinc/RING finger domain, C3HC4 (zinc finger)"/>
    <property type="match status" value="1"/>
</dbReference>